<dbReference type="Proteomes" id="UP000292639">
    <property type="component" value="Unassembled WGS sequence"/>
</dbReference>
<proteinExistence type="predicted"/>
<feature type="domain" description="Fe/B12 periplasmic-binding" evidence="1">
    <location>
        <begin position="31"/>
        <end position="334"/>
    </location>
</feature>
<dbReference type="AlphaFoldDB" id="A0A4Q9R364"/>
<name>A0A4Q9R364_9GAMM</name>
<evidence type="ECO:0000313" key="2">
    <source>
        <dbReference type="EMBL" id="TBU94081.1"/>
    </source>
</evidence>
<sequence length="362" mass="39795">MVALLPAHAGQTRTLTDVAGRQVQVPLEVDRIVLGEGRYLATLAIFDRDDPVRRVVGMFGELERLDPATYAQYLERFPQIGKVPRVGRSSEDSFSIEQTIALRPQVALFGLEGHGPTPHSQEVLDRLQAAGITVVFVDFRKNPLENTTRSIQVLGELLGQTEVADEFVAFYQEEMAKVRTAVARSQTRPVVFLESRVGLNDECCESIAHGLFADYVDAAGGRNLAQDKIPGTSGMLSMEYLLQAQPEVYIATAIGSVGHLGDQPGRVVLGVGADEEVARRSLRHALGRPGFAGLAAVEQGRAHAIWHHFYNSPFNVAAVQAIAAWLHPQEMQGIDPQRTLAELYRRFQPVPLHGAYWVDLND</sequence>
<dbReference type="EMBL" id="QJUP01000019">
    <property type="protein sequence ID" value="TBU94081.1"/>
    <property type="molecule type" value="Genomic_DNA"/>
</dbReference>
<dbReference type="Gene3D" id="3.40.50.1980">
    <property type="entry name" value="Nitrogenase molybdenum iron protein domain"/>
    <property type="match status" value="2"/>
</dbReference>
<dbReference type="PANTHER" id="PTHR30535:SF34">
    <property type="entry name" value="MOLYBDATE-BINDING PROTEIN MOLA"/>
    <property type="match status" value="1"/>
</dbReference>
<dbReference type="InterPro" id="IPR002491">
    <property type="entry name" value="ABC_transptr_periplasmic_BD"/>
</dbReference>
<dbReference type="PROSITE" id="PS50983">
    <property type="entry name" value="FE_B12_PBP"/>
    <property type="match status" value="1"/>
</dbReference>
<dbReference type="SUPFAM" id="SSF53807">
    <property type="entry name" value="Helical backbone' metal receptor"/>
    <property type="match status" value="1"/>
</dbReference>
<protein>
    <submittedName>
        <fullName evidence="2">Iron ABC transporter substrate-binding protein</fullName>
    </submittedName>
</protein>
<comment type="caution">
    <text evidence="2">The sequence shown here is derived from an EMBL/GenBank/DDBJ whole genome shotgun (WGS) entry which is preliminary data.</text>
</comment>
<accession>A0A4Q9R364</accession>
<evidence type="ECO:0000313" key="3">
    <source>
        <dbReference type="Proteomes" id="UP000292639"/>
    </source>
</evidence>
<dbReference type="Pfam" id="PF01497">
    <property type="entry name" value="Peripla_BP_2"/>
    <property type="match status" value="1"/>
</dbReference>
<reference evidence="2 3" key="1">
    <citation type="submission" date="2018-06" db="EMBL/GenBank/DDBJ databases">
        <title>Three novel Pseudomonas species isolated from symptomatic oak.</title>
        <authorList>
            <person name="Bueno-Gonzalez V."/>
            <person name="Brady C."/>
        </authorList>
    </citation>
    <scope>NUCLEOTIDE SEQUENCE [LARGE SCALE GENOMIC DNA]</scope>
    <source>
        <strain evidence="2 3">P17C</strain>
    </source>
</reference>
<dbReference type="PANTHER" id="PTHR30535">
    <property type="entry name" value="VITAMIN B12-BINDING PROTEIN"/>
    <property type="match status" value="1"/>
</dbReference>
<organism evidence="2 3">
    <name type="scientific">Stutzerimonas kirkiae</name>
    <dbReference type="NCBI Taxonomy" id="2211392"/>
    <lineage>
        <taxon>Bacteria</taxon>
        <taxon>Pseudomonadati</taxon>
        <taxon>Pseudomonadota</taxon>
        <taxon>Gammaproteobacteria</taxon>
        <taxon>Pseudomonadales</taxon>
        <taxon>Pseudomonadaceae</taxon>
        <taxon>Stutzerimonas</taxon>
    </lineage>
</organism>
<keyword evidence="3" id="KW-1185">Reference proteome</keyword>
<dbReference type="InterPro" id="IPR050902">
    <property type="entry name" value="ABC_Transporter_SBP"/>
</dbReference>
<gene>
    <name evidence="2" type="ORF">DNJ96_13495</name>
</gene>
<evidence type="ECO:0000259" key="1">
    <source>
        <dbReference type="PROSITE" id="PS50983"/>
    </source>
</evidence>